<proteinExistence type="predicted"/>
<gene>
    <name evidence="1" type="ORF">LAESUDRAFT_722972</name>
</gene>
<dbReference type="InParanoid" id="A0A165FNM2"/>
<dbReference type="RefSeq" id="XP_040766981.1">
    <property type="nucleotide sequence ID" value="XM_040908317.1"/>
</dbReference>
<dbReference type="EMBL" id="KV427612">
    <property type="protein sequence ID" value="KZT09241.1"/>
    <property type="molecule type" value="Genomic_DNA"/>
</dbReference>
<dbReference type="Proteomes" id="UP000076871">
    <property type="component" value="Unassembled WGS sequence"/>
</dbReference>
<sequence>MHARKTPVRLRTFLSACRHQKKDSKLEKVSGPSCFELCSGLEVSLCAYSLVQANYQQEQVKKEVLEPGQVDLSLPDDCHLMH</sequence>
<evidence type="ECO:0000313" key="1">
    <source>
        <dbReference type="EMBL" id="KZT09241.1"/>
    </source>
</evidence>
<keyword evidence="2" id="KW-1185">Reference proteome</keyword>
<protein>
    <submittedName>
        <fullName evidence="1">Uncharacterized protein</fullName>
    </submittedName>
</protein>
<dbReference type="GeneID" id="63825346"/>
<name>A0A165FNM2_9APHY</name>
<dbReference type="AlphaFoldDB" id="A0A165FNM2"/>
<accession>A0A165FNM2</accession>
<reference evidence="1 2" key="1">
    <citation type="journal article" date="2016" name="Mol. Biol. Evol.">
        <title>Comparative Genomics of Early-Diverging Mushroom-Forming Fungi Provides Insights into the Origins of Lignocellulose Decay Capabilities.</title>
        <authorList>
            <person name="Nagy L.G."/>
            <person name="Riley R."/>
            <person name="Tritt A."/>
            <person name="Adam C."/>
            <person name="Daum C."/>
            <person name="Floudas D."/>
            <person name="Sun H."/>
            <person name="Yadav J.S."/>
            <person name="Pangilinan J."/>
            <person name="Larsson K.H."/>
            <person name="Matsuura K."/>
            <person name="Barry K."/>
            <person name="Labutti K."/>
            <person name="Kuo R."/>
            <person name="Ohm R.A."/>
            <person name="Bhattacharya S.S."/>
            <person name="Shirouzu T."/>
            <person name="Yoshinaga Y."/>
            <person name="Martin F.M."/>
            <person name="Grigoriev I.V."/>
            <person name="Hibbett D.S."/>
        </authorList>
    </citation>
    <scope>NUCLEOTIDE SEQUENCE [LARGE SCALE GENOMIC DNA]</scope>
    <source>
        <strain evidence="1 2">93-53</strain>
    </source>
</reference>
<organism evidence="1 2">
    <name type="scientific">Laetiporus sulphureus 93-53</name>
    <dbReference type="NCBI Taxonomy" id="1314785"/>
    <lineage>
        <taxon>Eukaryota</taxon>
        <taxon>Fungi</taxon>
        <taxon>Dikarya</taxon>
        <taxon>Basidiomycota</taxon>
        <taxon>Agaricomycotina</taxon>
        <taxon>Agaricomycetes</taxon>
        <taxon>Polyporales</taxon>
        <taxon>Laetiporus</taxon>
    </lineage>
</organism>
<evidence type="ECO:0000313" key="2">
    <source>
        <dbReference type="Proteomes" id="UP000076871"/>
    </source>
</evidence>